<proteinExistence type="predicted"/>
<evidence type="ECO:0000313" key="2">
    <source>
        <dbReference type="EMBL" id="MFC4596470.1"/>
    </source>
</evidence>
<reference evidence="3" key="1">
    <citation type="journal article" date="2019" name="Int. J. Syst. Evol. Microbiol.">
        <title>The Global Catalogue of Microorganisms (GCM) 10K type strain sequencing project: providing services to taxonomists for standard genome sequencing and annotation.</title>
        <authorList>
            <consortium name="The Broad Institute Genomics Platform"/>
            <consortium name="The Broad Institute Genome Sequencing Center for Infectious Disease"/>
            <person name="Wu L."/>
            <person name="Ma J."/>
        </authorList>
    </citation>
    <scope>NUCLEOTIDE SEQUENCE [LARGE SCALE GENOMIC DNA]</scope>
    <source>
        <strain evidence="3">NBRC 103632</strain>
    </source>
</reference>
<feature type="compositionally biased region" description="Pro residues" evidence="1">
    <location>
        <begin position="81"/>
        <end position="90"/>
    </location>
</feature>
<accession>A0ABV9F632</accession>
<evidence type="ECO:0000313" key="3">
    <source>
        <dbReference type="Proteomes" id="UP001595957"/>
    </source>
</evidence>
<comment type="caution">
    <text evidence="2">The sequence shown here is derived from an EMBL/GenBank/DDBJ whole genome shotgun (WGS) entry which is preliminary data.</text>
</comment>
<protein>
    <recommendedName>
        <fullName evidence="4">Energy transducer TonB</fullName>
    </recommendedName>
</protein>
<feature type="compositionally biased region" description="Basic and acidic residues" evidence="1">
    <location>
        <begin position="61"/>
        <end position="76"/>
    </location>
</feature>
<sequence length="254" mass="27201">MTFSSPSWSRLRERGGGVLFALGLNGLLLLALLTMAPQLEQRVEDPRNPVTFEMAPAPAKQEARAEKSKERRKEKAAAASPAPPKPTPPVKRPKDLEKLVLPSPMPFLEMDSMQMAAADIGKIPKKDAGEGASGQGNSSMAAGPGEGPGGVQLFEAEWYRRPSPAELATYIPATAPGDGWGLVACKTVENFRVENCQALGESPQGSGFARAVRLAAWQFLVRPPRVNGKPMIGSWVRIRIDYSRKPADSGAAGM</sequence>
<organism evidence="2 3">
    <name type="scientific">Sphingobium tyrosinilyticum</name>
    <dbReference type="NCBI Taxonomy" id="2715436"/>
    <lineage>
        <taxon>Bacteria</taxon>
        <taxon>Pseudomonadati</taxon>
        <taxon>Pseudomonadota</taxon>
        <taxon>Alphaproteobacteria</taxon>
        <taxon>Sphingomonadales</taxon>
        <taxon>Sphingomonadaceae</taxon>
        <taxon>Sphingobium</taxon>
    </lineage>
</organism>
<dbReference type="EMBL" id="JBHSFZ010000064">
    <property type="protein sequence ID" value="MFC4596470.1"/>
    <property type="molecule type" value="Genomic_DNA"/>
</dbReference>
<evidence type="ECO:0000256" key="1">
    <source>
        <dbReference type="SAM" id="MobiDB-lite"/>
    </source>
</evidence>
<keyword evidence="3" id="KW-1185">Reference proteome</keyword>
<feature type="region of interest" description="Disordered" evidence="1">
    <location>
        <begin position="124"/>
        <end position="147"/>
    </location>
</feature>
<name>A0ABV9F632_9SPHN</name>
<gene>
    <name evidence="2" type="ORF">ACFO3E_20175</name>
</gene>
<dbReference type="Proteomes" id="UP001595957">
    <property type="component" value="Unassembled WGS sequence"/>
</dbReference>
<dbReference type="RefSeq" id="WP_225870540.1">
    <property type="nucleotide sequence ID" value="NZ_JBHSFZ010000064.1"/>
</dbReference>
<evidence type="ECO:0008006" key="4">
    <source>
        <dbReference type="Google" id="ProtNLM"/>
    </source>
</evidence>
<feature type="region of interest" description="Disordered" evidence="1">
    <location>
        <begin position="47"/>
        <end position="96"/>
    </location>
</feature>